<dbReference type="Proteomes" id="UP000254602">
    <property type="component" value="Unassembled WGS sequence"/>
</dbReference>
<accession>A0A379KMD3</accession>
<dbReference type="FunFam" id="1.10.760.10:FF:000039">
    <property type="entry name" value="Thiosulfate dehydrogenase"/>
    <property type="match status" value="1"/>
</dbReference>
<comment type="subunit">
    <text evidence="2">Monomer.</text>
</comment>
<dbReference type="AlphaFoldDB" id="A0A379KMD3"/>
<dbReference type="EMBL" id="UGUY01000001">
    <property type="protein sequence ID" value="SUD69143.1"/>
    <property type="molecule type" value="Genomic_DNA"/>
</dbReference>
<evidence type="ECO:0000256" key="8">
    <source>
        <dbReference type="ARBA" id="ARBA00023002"/>
    </source>
</evidence>
<dbReference type="GO" id="GO:0020037">
    <property type="term" value="F:heme binding"/>
    <property type="evidence" value="ECO:0007669"/>
    <property type="project" value="InterPro"/>
</dbReference>
<dbReference type="PROSITE" id="PS51007">
    <property type="entry name" value="CYTC"/>
    <property type="match status" value="1"/>
</dbReference>
<evidence type="ECO:0000259" key="16">
    <source>
        <dbReference type="PROSITE" id="PS51007"/>
    </source>
</evidence>
<dbReference type="Pfam" id="PF21342">
    <property type="entry name" value="SoxA-TsdA_cyt-c"/>
    <property type="match status" value="1"/>
</dbReference>
<evidence type="ECO:0000256" key="2">
    <source>
        <dbReference type="ARBA" id="ARBA00011245"/>
    </source>
</evidence>
<dbReference type="Pfam" id="PF13442">
    <property type="entry name" value="Cytochrome_CBB3"/>
    <property type="match status" value="1"/>
</dbReference>
<evidence type="ECO:0000256" key="10">
    <source>
        <dbReference type="ARBA" id="ARBA00050691"/>
    </source>
</evidence>
<evidence type="ECO:0000256" key="13">
    <source>
        <dbReference type="ARBA" id="ARBA00077865"/>
    </source>
</evidence>
<sequence>MKAMKAMKALMPALLLSAMGHVVAAPIAMEDQSQLNVPAAQASAQFAPPAERELPDNAFGKMVREGHALFVDTRRLMPEAVGNGMNCSNCHLDQGRLANSAPMWGAYPMYPAYRKKNDKVNTYAERIQGCFQFSMNGKPPAADSPQMTALSAYAYWLSTKAPTGVEIAGRGYPEVPQPQGGYDFKRGQQVYREQCAICHGDNGEGQKVAGEYVMPPLWGKDSYNWGAGMHRINTAASFIKHNMPLGRPGSLSDQQAWDVAAWVNRHERPQDPRLVEGSVEKTRLKFHANDGVNLYGQKVEGVLIGQGTGS</sequence>
<keyword evidence="3 14" id="KW-0349">Heme</keyword>
<keyword evidence="5 15" id="KW-0732">Signal</keyword>
<evidence type="ECO:0000256" key="14">
    <source>
        <dbReference type="PROSITE-ProRule" id="PRU00433"/>
    </source>
</evidence>
<dbReference type="GO" id="GO:0042597">
    <property type="term" value="C:periplasmic space"/>
    <property type="evidence" value="ECO:0007669"/>
    <property type="project" value="UniProtKB-SubCell"/>
</dbReference>
<dbReference type="Gene3D" id="1.10.760.10">
    <property type="entry name" value="Cytochrome c-like domain"/>
    <property type="match status" value="2"/>
</dbReference>
<dbReference type="InterPro" id="IPR051459">
    <property type="entry name" value="Cytochrome_c-type_DH"/>
</dbReference>
<keyword evidence="9 14" id="KW-0408">Iron</keyword>
<dbReference type="GO" id="GO:0009055">
    <property type="term" value="F:electron transfer activity"/>
    <property type="evidence" value="ECO:0007669"/>
    <property type="project" value="InterPro"/>
</dbReference>
<keyword evidence="7" id="KW-0574">Periplasm</keyword>
<evidence type="ECO:0000313" key="17">
    <source>
        <dbReference type="EMBL" id="SUD69143.1"/>
    </source>
</evidence>
<gene>
    <name evidence="17" type="ORF">NCTC7914_03283</name>
</gene>
<protein>
    <recommendedName>
        <fullName evidence="12">Thiosulfate dehydrogenase</fullName>
        <ecNumber evidence="11">1.8.2.2</ecNumber>
    </recommendedName>
    <alternativeName>
        <fullName evidence="13">Tetrathionate synthase</fullName>
    </alternativeName>
</protein>
<dbReference type="FunFam" id="1.10.760.10:FF:000036">
    <property type="entry name" value="Thiosulfate dehydrogenase"/>
    <property type="match status" value="1"/>
</dbReference>
<evidence type="ECO:0000256" key="11">
    <source>
        <dbReference type="ARBA" id="ARBA00066701"/>
    </source>
</evidence>
<dbReference type="InterPro" id="IPR009056">
    <property type="entry name" value="Cyt_c-like_dom"/>
</dbReference>
<evidence type="ECO:0000256" key="7">
    <source>
        <dbReference type="ARBA" id="ARBA00022764"/>
    </source>
</evidence>
<reference evidence="17 18" key="1">
    <citation type="submission" date="2018-06" db="EMBL/GenBank/DDBJ databases">
        <authorList>
            <consortium name="Pathogen Informatics"/>
            <person name="Doyle S."/>
        </authorList>
    </citation>
    <scope>NUCLEOTIDE SEQUENCE [LARGE SCALE GENOMIC DNA]</scope>
    <source>
        <strain evidence="17 18">NCTC7914</strain>
    </source>
</reference>
<dbReference type="GO" id="GO:0050338">
    <property type="term" value="F:thiosulfate dehydrogenase activity"/>
    <property type="evidence" value="ECO:0007669"/>
    <property type="project" value="UniProtKB-EC"/>
</dbReference>
<evidence type="ECO:0000256" key="3">
    <source>
        <dbReference type="ARBA" id="ARBA00022617"/>
    </source>
</evidence>
<dbReference type="GO" id="GO:0046872">
    <property type="term" value="F:metal ion binding"/>
    <property type="evidence" value="ECO:0007669"/>
    <property type="project" value="UniProtKB-KW"/>
</dbReference>
<evidence type="ECO:0000313" key="18">
    <source>
        <dbReference type="Proteomes" id="UP000254602"/>
    </source>
</evidence>
<comment type="catalytic activity">
    <reaction evidence="10">
        <text>2 thiosulfate + 2 Fe(III)-[cytochrome c] = tetrathionate + 2 Fe(II)-[cytochrome c] + 2 H(+)</text>
        <dbReference type="Rhea" id="RHEA:20549"/>
        <dbReference type="Rhea" id="RHEA-COMP:10350"/>
        <dbReference type="Rhea" id="RHEA-COMP:14399"/>
        <dbReference type="ChEBI" id="CHEBI:15226"/>
        <dbReference type="ChEBI" id="CHEBI:15378"/>
        <dbReference type="ChEBI" id="CHEBI:29033"/>
        <dbReference type="ChEBI" id="CHEBI:29034"/>
        <dbReference type="ChEBI" id="CHEBI:33542"/>
        <dbReference type="EC" id="1.8.2.2"/>
    </reaction>
</comment>
<proteinExistence type="predicted"/>
<keyword evidence="6" id="KW-0677">Repeat</keyword>
<dbReference type="SUPFAM" id="SSF46626">
    <property type="entry name" value="Cytochrome c"/>
    <property type="match status" value="2"/>
</dbReference>
<dbReference type="PANTHER" id="PTHR35008:SF9">
    <property type="entry name" value="CYTOCHROME C DOMAIN-CONTAINING PROTEIN"/>
    <property type="match status" value="1"/>
</dbReference>
<dbReference type="EC" id="1.8.2.2" evidence="11"/>
<evidence type="ECO:0000256" key="5">
    <source>
        <dbReference type="ARBA" id="ARBA00022729"/>
    </source>
</evidence>
<feature type="domain" description="Cytochrome c" evidence="16">
    <location>
        <begin position="182"/>
        <end position="267"/>
    </location>
</feature>
<evidence type="ECO:0000256" key="6">
    <source>
        <dbReference type="ARBA" id="ARBA00022737"/>
    </source>
</evidence>
<feature type="chain" id="PRO_5016681751" description="Thiosulfate dehydrogenase" evidence="15">
    <location>
        <begin position="25"/>
        <end position="310"/>
    </location>
</feature>
<name>A0A379KMD3_PSEPU</name>
<feature type="signal peptide" evidence="15">
    <location>
        <begin position="1"/>
        <end position="24"/>
    </location>
</feature>
<evidence type="ECO:0000256" key="1">
    <source>
        <dbReference type="ARBA" id="ARBA00004418"/>
    </source>
</evidence>
<organism evidence="17 18">
    <name type="scientific">Pseudomonas putida</name>
    <name type="common">Arthrobacter siderocapsulatus</name>
    <dbReference type="NCBI Taxonomy" id="303"/>
    <lineage>
        <taxon>Bacteria</taxon>
        <taxon>Pseudomonadati</taxon>
        <taxon>Pseudomonadota</taxon>
        <taxon>Gammaproteobacteria</taxon>
        <taxon>Pseudomonadales</taxon>
        <taxon>Pseudomonadaceae</taxon>
        <taxon>Pseudomonas</taxon>
    </lineage>
</organism>
<comment type="subcellular location">
    <subcellularLocation>
        <location evidence="1">Periplasm</location>
    </subcellularLocation>
</comment>
<dbReference type="PANTHER" id="PTHR35008">
    <property type="entry name" value="BLL4482 PROTEIN-RELATED"/>
    <property type="match status" value="1"/>
</dbReference>
<evidence type="ECO:0000256" key="9">
    <source>
        <dbReference type="ARBA" id="ARBA00023004"/>
    </source>
</evidence>
<evidence type="ECO:0000256" key="12">
    <source>
        <dbReference type="ARBA" id="ARBA00068324"/>
    </source>
</evidence>
<keyword evidence="4 14" id="KW-0479">Metal-binding</keyword>
<evidence type="ECO:0000256" key="4">
    <source>
        <dbReference type="ARBA" id="ARBA00022723"/>
    </source>
</evidence>
<dbReference type="InterPro" id="IPR036909">
    <property type="entry name" value="Cyt_c-like_dom_sf"/>
</dbReference>
<keyword evidence="8" id="KW-0560">Oxidoreductase</keyword>
<evidence type="ECO:0000256" key="15">
    <source>
        <dbReference type="SAM" id="SignalP"/>
    </source>
</evidence>